<organism evidence="3 4">
    <name type="scientific">Paenibacillus silvae</name>
    <dbReference type="NCBI Taxonomy" id="1325358"/>
    <lineage>
        <taxon>Bacteria</taxon>
        <taxon>Bacillati</taxon>
        <taxon>Bacillota</taxon>
        <taxon>Bacilli</taxon>
        <taxon>Bacillales</taxon>
        <taxon>Paenibacillaceae</taxon>
        <taxon>Paenibacillus</taxon>
    </lineage>
</organism>
<proteinExistence type="predicted"/>
<evidence type="ECO:0000259" key="2">
    <source>
        <dbReference type="Pfam" id="PF18964"/>
    </source>
</evidence>
<dbReference type="InterPro" id="IPR043759">
    <property type="entry name" value="DUF5704"/>
</dbReference>
<feature type="domain" description="DUF5704" evidence="2">
    <location>
        <begin position="353"/>
        <end position="475"/>
    </location>
</feature>
<evidence type="ECO:0000313" key="3">
    <source>
        <dbReference type="EMBL" id="PZT52110.1"/>
    </source>
</evidence>
<gene>
    <name evidence="3" type="ORF">DN757_29110</name>
</gene>
<comment type="caution">
    <text evidence="3">The sequence shown here is derived from an EMBL/GenBank/DDBJ whole genome shotgun (WGS) entry which is preliminary data.</text>
</comment>
<evidence type="ECO:0000313" key="4">
    <source>
        <dbReference type="Proteomes" id="UP000249204"/>
    </source>
</evidence>
<name>A0A2W6NXJ9_9BACL</name>
<protein>
    <recommendedName>
        <fullName evidence="2">DUF5704 domain-containing protein</fullName>
    </recommendedName>
</protein>
<feature type="non-terminal residue" evidence="3">
    <location>
        <position position="475"/>
    </location>
</feature>
<feature type="region of interest" description="Disordered" evidence="1">
    <location>
        <begin position="267"/>
        <end position="288"/>
    </location>
</feature>
<accession>A0A2W6NXJ9</accession>
<reference evidence="3 4" key="1">
    <citation type="submission" date="2018-06" db="EMBL/GenBank/DDBJ databases">
        <title>Isolation of heavy metals resistant Paenibacillus silvae NC2 from Gold-Copper mine in ZiJin, China.</title>
        <authorList>
            <person name="Xu J."/>
            <person name="Mazhar H.S."/>
            <person name="Rensing C."/>
        </authorList>
    </citation>
    <scope>NUCLEOTIDE SEQUENCE [LARGE SCALE GENOMIC DNA]</scope>
    <source>
        <strain evidence="3 4">NC2</strain>
    </source>
</reference>
<dbReference type="RefSeq" id="WP_240636885.1">
    <property type="nucleotide sequence ID" value="NZ_QKWW01000129.1"/>
</dbReference>
<dbReference type="Pfam" id="PF18964">
    <property type="entry name" value="DUF5704"/>
    <property type="match status" value="1"/>
</dbReference>
<sequence length="475" mass="53902">MKIRRSISTLFSLVFILSSVFVLFTFRPVQAEPGVFSISSNRLLQDKDNTNLYYFVGMVYYEVWSNSAGNWTGAGHHPNSNVPEVDGGIYEFTFASNRKVKSISVEQFKYDWKSPDGELLLGDLTFEKSRTGELKKNPKSYYENATSLVDYNSYKNTPVDGIGTNKARKKVFVNNGVLKARYPVDRKLEEIRDNKATFAPKVEGYRYYFPTLFKIELEPPVGKAVVKYWTTTGQSLDGVDGFANQEVRLEKDQPYNFIHTAPGEKYTYEGHKKSTQGDPSSLSRKSGDPGQFIYNGQYPVYYVYFYYQPKGGTTIPNGPRCTQPVPGRTIDGKVMDPAVRAMIKADLRGNERFDVLKGIPTSESLYGNVFSRDYLFQNKFVQMTGTCEYTVKVNQKWKLTWKDGRTVTQPGGGTTTVYDIPRSVDDERNPEYKVVRPYAYWTIGELSVYNIQDAVLQNYAFAGSEITITPSGYTP</sequence>
<evidence type="ECO:0000256" key="1">
    <source>
        <dbReference type="SAM" id="MobiDB-lite"/>
    </source>
</evidence>
<dbReference type="EMBL" id="QKWW01000129">
    <property type="protein sequence ID" value="PZT52110.1"/>
    <property type="molecule type" value="Genomic_DNA"/>
</dbReference>
<dbReference type="AlphaFoldDB" id="A0A2W6NXJ9"/>
<dbReference type="Proteomes" id="UP000249204">
    <property type="component" value="Unassembled WGS sequence"/>
</dbReference>